<protein>
    <recommendedName>
        <fullName evidence="2">Helix-turn-helix domain-containing protein</fullName>
    </recommendedName>
</protein>
<reference evidence="4" key="1">
    <citation type="submission" date="2018-05" db="EMBL/GenBank/DDBJ databases">
        <title>Luteimonas pekinense sp. nov., isolated from human Meibomian gland secretions, Beijing, China.</title>
        <authorList>
            <person name="Wen T."/>
            <person name="Bai H."/>
            <person name="Lv H."/>
        </authorList>
    </citation>
    <scope>NUCLEOTIDE SEQUENCE [LARGE SCALE GENOMIC DNA]</scope>
    <source>
        <strain evidence="4">83-4</strain>
    </source>
</reference>
<gene>
    <name evidence="3" type="ORF">DCD74_07220</name>
</gene>
<dbReference type="Pfam" id="PF12728">
    <property type="entry name" value="HTH_17"/>
    <property type="match status" value="1"/>
</dbReference>
<sequence>MDTHPRHHTSSPLPRSSLDDDSSQTNSVTRVSGLSAELPERLSELEAARYLKKSVITLRRYRRDRRIGYGRIGRDVYFTKQHLMAFLEASECPASFTESQTSTPLFPEKAPRTSTSSGGKADRRSRALRAVAALTMPNDAPAS</sequence>
<dbReference type="RefSeq" id="WP_112926717.1">
    <property type="nucleotide sequence ID" value="NZ_CP029556.1"/>
</dbReference>
<feature type="region of interest" description="Disordered" evidence="1">
    <location>
        <begin position="1"/>
        <end position="34"/>
    </location>
</feature>
<feature type="domain" description="Helix-turn-helix" evidence="2">
    <location>
        <begin position="46"/>
        <end position="89"/>
    </location>
</feature>
<accession>A0A344J644</accession>
<dbReference type="Proteomes" id="UP000251842">
    <property type="component" value="Chromosome"/>
</dbReference>
<evidence type="ECO:0000256" key="1">
    <source>
        <dbReference type="SAM" id="MobiDB-lite"/>
    </source>
</evidence>
<name>A0A344J644_9GAMM</name>
<evidence type="ECO:0000313" key="4">
    <source>
        <dbReference type="Proteomes" id="UP000251842"/>
    </source>
</evidence>
<keyword evidence="4" id="KW-1185">Reference proteome</keyword>
<organism evidence="3 4">
    <name type="scientific">Solilutibacter oculi</name>
    <dbReference type="NCBI Taxonomy" id="2698682"/>
    <lineage>
        <taxon>Bacteria</taxon>
        <taxon>Pseudomonadati</taxon>
        <taxon>Pseudomonadota</taxon>
        <taxon>Gammaproteobacteria</taxon>
        <taxon>Lysobacterales</taxon>
        <taxon>Lysobacteraceae</taxon>
        <taxon>Solilutibacter</taxon>
    </lineage>
</organism>
<proteinExistence type="predicted"/>
<feature type="region of interest" description="Disordered" evidence="1">
    <location>
        <begin position="97"/>
        <end position="127"/>
    </location>
</feature>
<dbReference type="AlphaFoldDB" id="A0A344J644"/>
<evidence type="ECO:0000313" key="3">
    <source>
        <dbReference type="EMBL" id="AXA84504.1"/>
    </source>
</evidence>
<dbReference type="EMBL" id="CP029556">
    <property type="protein sequence ID" value="AXA84504.1"/>
    <property type="molecule type" value="Genomic_DNA"/>
</dbReference>
<dbReference type="InterPro" id="IPR041657">
    <property type="entry name" value="HTH_17"/>
</dbReference>
<evidence type="ECO:0000259" key="2">
    <source>
        <dbReference type="Pfam" id="PF12728"/>
    </source>
</evidence>
<dbReference type="KEGG" id="lue:DCD74_07220"/>